<proteinExistence type="predicted"/>
<dbReference type="OrthoDB" id="2506647at2759"/>
<dbReference type="STRING" id="90262.A0A1X2IKZ1"/>
<reference evidence="1 2" key="1">
    <citation type="submission" date="2016-07" db="EMBL/GenBank/DDBJ databases">
        <title>Pervasive Adenine N6-methylation of Active Genes in Fungi.</title>
        <authorList>
            <consortium name="DOE Joint Genome Institute"/>
            <person name="Mondo S.J."/>
            <person name="Dannebaum R.O."/>
            <person name="Kuo R.C."/>
            <person name="Labutti K."/>
            <person name="Haridas S."/>
            <person name="Kuo A."/>
            <person name="Salamov A."/>
            <person name="Ahrendt S.R."/>
            <person name="Lipzen A."/>
            <person name="Sullivan W."/>
            <person name="Andreopoulos W.B."/>
            <person name="Clum A."/>
            <person name="Lindquist E."/>
            <person name="Daum C."/>
            <person name="Ramamoorthy G.K."/>
            <person name="Gryganskyi A."/>
            <person name="Culley D."/>
            <person name="Magnuson J.K."/>
            <person name="James T.Y."/>
            <person name="O'Malley M.A."/>
            <person name="Stajich J.E."/>
            <person name="Spatafora J.W."/>
            <person name="Visel A."/>
            <person name="Grigoriev I.V."/>
        </authorList>
    </citation>
    <scope>NUCLEOTIDE SEQUENCE [LARGE SCALE GENOMIC DNA]</scope>
    <source>
        <strain evidence="1 2">NRRL 1336</strain>
    </source>
</reference>
<dbReference type="Pfam" id="PF01161">
    <property type="entry name" value="PBP"/>
    <property type="match status" value="1"/>
</dbReference>
<dbReference type="PANTHER" id="PTHR11362:SF82">
    <property type="entry name" value="PHOSPHATIDYLETHANOLAMINE-BINDING PROTEIN 4"/>
    <property type="match status" value="1"/>
</dbReference>
<sequence>MPLTTYDMNIQHALKEAGIIPDVIDEGFQSDIILSVKYGNEDVAIGNHFTTGQTAEAPQVQFIPAEEDAEYSLFLVDPDAPTRSDPKYGPWRHWVAVNIPGSQQGQVNAASSQLTNYIGPAPPPGSGDHRYIFLLYKQTNKSHPFQSLSQSVQDRRSFDFKQYAANNKLELVAANFFYCKAP</sequence>
<dbReference type="SUPFAM" id="SSF49777">
    <property type="entry name" value="PEBP-like"/>
    <property type="match status" value="1"/>
</dbReference>
<dbReference type="EMBL" id="MCGE01000008">
    <property type="protein sequence ID" value="ORZ18437.1"/>
    <property type="molecule type" value="Genomic_DNA"/>
</dbReference>
<dbReference type="PANTHER" id="PTHR11362">
    <property type="entry name" value="PHOSPHATIDYLETHANOLAMINE-BINDING PROTEIN"/>
    <property type="match status" value="1"/>
</dbReference>
<dbReference type="InterPro" id="IPR035810">
    <property type="entry name" value="PEBP_euk"/>
</dbReference>
<dbReference type="Gene3D" id="3.90.280.10">
    <property type="entry name" value="PEBP-like"/>
    <property type="match status" value="1"/>
</dbReference>
<evidence type="ECO:0000313" key="2">
    <source>
        <dbReference type="Proteomes" id="UP000193560"/>
    </source>
</evidence>
<gene>
    <name evidence="1" type="ORF">BCR42DRAFT_410838</name>
</gene>
<dbReference type="CDD" id="cd00866">
    <property type="entry name" value="PEBP_euk"/>
    <property type="match status" value="1"/>
</dbReference>
<keyword evidence="2" id="KW-1185">Reference proteome</keyword>
<name>A0A1X2IKZ1_9FUNG</name>
<comment type="caution">
    <text evidence="1">The sequence shown here is derived from an EMBL/GenBank/DDBJ whole genome shotgun (WGS) entry which is preliminary data.</text>
</comment>
<dbReference type="InterPro" id="IPR008914">
    <property type="entry name" value="PEBP"/>
</dbReference>
<organism evidence="1 2">
    <name type="scientific">Absidia repens</name>
    <dbReference type="NCBI Taxonomy" id="90262"/>
    <lineage>
        <taxon>Eukaryota</taxon>
        <taxon>Fungi</taxon>
        <taxon>Fungi incertae sedis</taxon>
        <taxon>Mucoromycota</taxon>
        <taxon>Mucoromycotina</taxon>
        <taxon>Mucoromycetes</taxon>
        <taxon>Mucorales</taxon>
        <taxon>Cunninghamellaceae</taxon>
        <taxon>Absidia</taxon>
    </lineage>
</organism>
<evidence type="ECO:0000313" key="1">
    <source>
        <dbReference type="EMBL" id="ORZ18437.1"/>
    </source>
</evidence>
<dbReference type="InterPro" id="IPR036610">
    <property type="entry name" value="PEBP-like_sf"/>
</dbReference>
<dbReference type="AlphaFoldDB" id="A0A1X2IKZ1"/>
<protein>
    <submittedName>
        <fullName evidence="1">Phosphatidylethanolamine-binding protein</fullName>
    </submittedName>
</protein>
<accession>A0A1X2IKZ1</accession>
<dbReference type="Proteomes" id="UP000193560">
    <property type="component" value="Unassembled WGS sequence"/>
</dbReference>